<reference evidence="2 3" key="1">
    <citation type="journal article" date="2024" name="Nat. Commun.">
        <title>Phylogenomics reveals the evolutionary origins of lichenization in chlorophyte algae.</title>
        <authorList>
            <person name="Puginier C."/>
            <person name="Libourel C."/>
            <person name="Otte J."/>
            <person name="Skaloud P."/>
            <person name="Haon M."/>
            <person name="Grisel S."/>
            <person name="Petersen M."/>
            <person name="Berrin J.G."/>
            <person name="Delaux P.M."/>
            <person name="Dal Grande F."/>
            <person name="Keller J."/>
        </authorList>
    </citation>
    <scope>NUCLEOTIDE SEQUENCE [LARGE SCALE GENOMIC DNA]</scope>
    <source>
        <strain evidence="2 3">SAG 216-7</strain>
    </source>
</reference>
<feature type="region of interest" description="Disordered" evidence="1">
    <location>
        <begin position="131"/>
        <end position="178"/>
    </location>
</feature>
<sequence>MTGIPLSSAAGEMGPFQLIIQGKTDRTFQPMQALIIEPEFAGWNFTYSENHRSNLETMKEFVSELLVPWLQDNIKALKLPEDQKAVALMDCWSVHNSQAFRTWWKEKYPWLLFLYIPAVGLFVPSRPTGSNLGTDEVLSGSEGEGSPPGSEGEAEDDSGDESDEGDADGTSAVQDAAGSDHDTLLTQIAARIAAQLEARNEDRSAKKQRGQGAENAALQISGLELGGLLGSLSSGAISRRLLRNNNGSTGNVGLRVQVVWRMHSPLPFSLASSGHYSMWPGCSG</sequence>
<keyword evidence="3" id="KW-1185">Reference proteome</keyword>
<evidence type="ECO:0008006" key="4">
    <source>
        <dbReference type="Google" id="ProtNLM"/>
    </source>
</evidence>
<protein>
    <recommendedName>
        <fullName evidence="4">DDE-1 domain-containing protein</fullName>
    </recommendedName>
</protein>
<comment type="caution">
    <text evidence="2">The sequence shown here is derived from an EMBL/GenBank/DDBJ whole genome shotgun (WGS) entry which is preliminary data.</text>
</comment>
<dbReference type="Proteomes" id="UP001491310">
    <property type="component" value="Unassembled WGS sequence"/>
</dbReference>
<evidence type="ECO:0000313" key="3">
    <source>
        <dbReference type="Proteomes" id="UP001491310"/>
    </source>
</evidence>
<organism evidence="2 3">
    <name type="scientific">Coccomyxa subellipsoidea</name>
    <dbReference type="NCBI Taxonomy" id="248742"/>
    <lineage>
        <taxon>Eukaryota</taxon>
        <taxon>Viridiplantae</taxon>
        <taxon>Chlorophyta</taxon>
        <taxon>core chlorophytes</taxon>
        <taxon>Trebouxiophyceae</taxon>
        <taxon>Trebouxiophyceae incertae sedis</taxon>
        <taxon>Coccomyxaceae</taxon>
        <taxon>Coccomyxa</taxon>
    </lineage>
</organism>
<accession>A0ABR2YWA9</accession>
<gene>
    <name evidence="2" type="ORF">WJX75_009771</name>
</gene>
<proteinExistence type="predicted"/>
<feature type="compositionally biased region" description="Low complexity" evidence="1">
    <location>
        <begin position="139"/>
        <end position="151"/>
    </location>
</feature>
<evidence type="ECO:0000256" key="1">
    <source>
        <dbReference type="SAM" id="MobiDB-lite"/>
    </source>
</evidence>
<dbReference type="EMBL" id="JALJOT010000004">
    <property type="protein sequence ID" value="KAK9916183.1"/>
    <property type="molecule type" value="Genomic_DNA"/>
</dbReference>
<evidence type="ECO:0000313" key="2">
    <source>
        <dbReference type="EMBL" id="KAK9916183.1"/>
    </source>
</evidence>
<feature type="compositionally biased region" description="Acidic residues" evidence="1">
    <location>
        <begin position="152"/>
        <end position="167"/>
    </location>
</feature>
<name>A0ABR2YWA9_9CHLO</name>